<name>K0RYN6_THAOC</name>
<feature type="region of interest" description="Disordered" evidence="1">
    <location>
        <begin position="1"/>
        <end position="60"/>
    </location>
</feature>
<accession>K0RYN6</accession>
<dbReference type="AlphaFoldDB" id="K0RYN6"/>
<evidence type="ECO:0000313" key="3">
    <source>
        <dbReference type="Proteomes" id="UP000266841"/>
    </source>
</evidence>
<evidence type="ECO:0000256" key="1">
    <source>
        <dbReference type="SAM" id="MobiDB-lite"/>
    </source>
</evidence>
<organism evidence="2 3">
    <name type="scientific">Thalassiosira oceanica</name>
    <name type="common">Marine diatom</name>
    <dbReference type="NCBI Taxonomy" id="159749"/>
    <lineage>
        <taxon>Eukaryota</taxon>
        <taxon>Sar</taxon>
        <taxon>Stramenopiles</taxon>
        <taxon>Ochrophyta</taxon>
        <taxon>Bacillariophyta</taxon>
        <taxon>Coscinodiscophyceae</taxon>
        <taxon>Thalassiosirophycidae</taxon>
        <taxon>Thalassiosirales</taxon>
        <taxon>Thalassiosiraceae</taxon>
        <taxon>Thalassiosira</taxon>
    </lineage>
</organism>
<dbReference type="EMBL" id="AGNL01026131">
    <property type="protein sequence ID" value="EJK58125.1"/>
    <property type="molecule type" value="Genomic_DNA"/>
</dbReference>
<evidence type="ECO:0000313" key="2">
    <source>
        <dbReference type="EMBL" id="EJK58125.1"/>
    </source>
</evidence>
<gene>
    <name evidence="2" type="ORF">THAOC_21774</name>
</gene>
<reference evidence="2 3" key="1">
    <citation type="journal article" date="2012" name="Genome Biol.">
        <title>Genome and low-iron response of an oceanic diatom adapted to chronic iron limitation.</title>
        <authorList>
            <person name="Lommer M."/>
            <person name="Specht M."/>
            <person name="Roy A.S."/>
            <person name="Kraemer L."/>
            <person name="Andreson R."/>
            <person name="Gutowska M.A."/>
            <person name="Wolf J."/>
            <person name="Bergner S.V."/>
            <person name="Schilhabel M.B."/>
            <person name="Klostermeier U.C."/>
            <person name="Beiko R.G."/>
            <person name="Rosenstiel P."/>
            <person name="Hippler M."/>
            <person name="Laroche J."/>
        </authorList>
    </citation>
    <scope>NUCLEOTIDE SEQUENCE [LARGE SCALE GENOMIC DNA]</scope>
    <source>
        <strain evidence="2 3">CCMP1005</strain>
    </source>
</reference>
<feature type="non-terminal residue" evidence="2">
    <location>
        <position position="1"/>
    </location>
</feature>
<sequence>NDGARPNPIRAAVPARARGARQRRQDGPPRHGGAAHAWLTEKPQLGGQGPTARHPAGASV</sequence>
<feature type="compositionally biased region" description="Low complexity" evidence="1">
    <location>
        <begin position="1"/>
        <end position="17"/>
    </location>
</feature>
<proteinExistence type="predicted"/>
<comment type="caution">
    <text evidence="2">The sequence shown here is derived from an EMBL/GenBank/DDBJ whole genome shotgun (WGS) entry which is preliminary data.</text>
</comment>
<dbReference type="Proteomes" id="UP000266841">
    <property type="component" value="Unassembled WGS sequence"/>
</dbReference>
<keyword evidence="3" id="KW-1185">Reference proteome</keyword>
<protein>
    <submittedName>
        <fullName evidence="2">Uncharacterized protein</fullName>
    </submittedName>
</protein>